<dbReference type="PANTHER" id="PTHR47810">
    <property type="entry name" value="DNA LIGASE"/>
    <property type="match status" value="1"/>
</dbReference>
<dbReference type="InterPro" id="IPR029319">
    <property type="entry name" value="DNA_ligase_OB"/>
</dbReference>
<keyword evidence="1 7" id="KW-0436">Ligase</keyword>
<dbReference type="eggNOG" id="COG1793">
    <property type="taxonomic scope" value="Bacteria"/>
</dbReference>
<dbReference type="GO" id="GO:0006281">
    <property type="term" value="P:DNA repair"/>
    <property type="evidence" value="ECO:0007669"/>
    <property type="project" value="UniProtKB-KW"/>
</dbReference>
<dbReference type="RefSeq" id="WP_009850920.1">
    <property type="nucleotide sequence ID" value="NZ_DS022295.1"/>
</dbReference>
<evidence type="ECO:0000256" key="5">
    <source>
        <dbReference type="SAM" id="SignalP"/>
    </source>
</evidence>
<keyword evidence="8" id="KW-1185">Reference proteome</keyword>
<dbReference type="Proteomes" id="UP000005297">
    <property type="component" value="Unassembled WGS sequence"/>
</dbReference>
<evidence type="ECO:0000256" key="4">
    <source>
        <dbReference type="ARBA" id="ARBA00023204"/>
    </source>
</evidence>
<dbReference type="InterPro" id="IPR050326">
    <property type="entry name" value="NAD_dep_DNA_ligaseB"/>
</dbReference>
<dbReference type="GO" id="GO:0003910">
    <property type="term" value="F:DNA ligase (ATP) activity"/>
    <property type="evidence" value="ECO:0007669"/>
    <property type="project" value="UniProtKB-EC"/>
</dbReference>
<evidence type="ECO:0000259" key="6">
    <source>
        <dbReference type="Pfam" id="PF14743"/>
    </source>
</evidence>
<dbReference type="Pfam" id="PF14743">
    <property type="entry name" value="DNA_ligase_OB_2"/>
    <property type="match status" value="1"/>
</dbReference>
<dbReference type="SUPFAM" id="SSF56091">
    <property type="entry name" value="DNA ligase/mRNA capping enzyme, catalytic domain"/>
    <property type="match status" value="1"/>
</dbReference>
<name>Q0EXJ1_9PROT</name>
<dbReference type="HOGENOM" id="CLU_021047_0_0_0"/>
<dbReference type="Gene3D" id="3.30.1490.70">
    <property type="match status" value="1"/>
</dbReference>
<evidence type="ECO:0000256" key="3">
    <source>
        <dbReference type="ARBA" id="ARBA00022763"/>
    </source>
</evidence>
<keyword evidence="4" id="KW-0234">DNA repair</keyword>
<feature type="chain" id="PRO_5004171429" evidence="5">
    <location>
        <begin position="21"/>
        <end position="280"/>
    </location>
</feature>
<dbReference type="SUPFAM" id="SSF50249">
    <property type="entry name" value="Nucleic acid-binding proteins"/>
    <property type="match status" value="1"/>
</dbReference>
<keyword evidence="3" id="KW-0227">DNA damage</keyword>
<feature type="signal peptide" evidence="5">
    <location>
        <begin position="1"/>
        <end position="20"/>
    </location>
</feature>
<proteinExistence type="predicted"/>
<dbReference type="InParanoid" id="Q0EXJ1"/>
<protein>
    <submittedName>
        <fullName evidence="7">DNA ligase</fullName>
        <ecNumber evidence="7">6.5.1.1</ecNumber>
    </submittedName>
</protein>
<dbReference type="InterPro" id="IPR012340">
    <property type="entry name" value="NA-bd_OB-fold"/>
</dbReference>
<dbReference type="EMBL" id="AATS01000013">
    <property type="protein sequence ID" value="EAU54056.1"/>
    <property type="molecule type" value="Genomic_DNA"/>
</dbReference>
<evidence type="ECO:0000313" key="7">
    <source>
        <dbReference type="EMBL" id="EAU54056.1"/>
    </source>
</evidence>
<sequence length="280" mass="31103">MKRTILLLLTCLFIAAQTWGEEVVLAKKWDAGRDPAAYLVSEKLDGVRCLWDGHHLYTRNGNLIHAPHWFAAGFPSRAMDGELWMGRGRFSEVASVISRGSATDQRWHQVQYRVFELPGMAGDFTARSREIVRLTTDAGIPWLLPVRQFRVKNAAGLRKKLESVVAAGGEGLMLHRADAPYVSGRSALLLKYKPYDDAEARVVALIPGRGRLAGKTGAIEVETMDGRRFRIGSGFSDSDRANPPPIGSIITYRFNGLTSSGLPRFPRFLRLRPADKTGRL</sequence>
<dbReference type="Gene3D" id="3.30.470.30">
    <property type="entry name" value="DNA ligase/mRNA capping enzyme"/>
    <property type="match status" value="1"/>
</dbReference>
<dbReference type="PANTHER" id="PTHR47810:SF1">
    <property type="entry name" value="DNA LIGASE B"/>
    <property type="match status" value="1"/>
</dbReference>
<comment type="caution">
    <text evidence="7">The sequence shown here is derived from an EMBL/GenBank/DDBJ whole genome shotgun (WGS) entry which is preliminary data.</text>
</comment>
<dbReference type="GO" id="GO:0006260">
    <property type="term" value="P:DNA replication"/>
    <property type="evidence" value="ECO:0007669"/>
    <property type="project" value="UniProtKB-KW"/>
</dbReference>
<dbReference type="CDD" id="cd08041">
    <property type="entry name" value="OBF_kDNA_ligase_like"/>
    <property type="match status" value="1"/>
</dbReference>
<dbReference type="STRING" id="314344.AL013_12540"/>
<reference evidence="7 8" key="1">
    <citation type="submission" date="2006-09" db="EMBL/GenBank/DDBJ databases">
        <authorList>
            <person name="Emerson D."/>
            <person name="Ferriera S."/>
            <person name="Johnson J."/>
            <person name="Kravitz S."/>
            <person name="Halpern A."/>
            <person name="Remington K."/>
            <person name="Beeson K."/>
            <person name="Tran B."/>
            <person name="Rogers Y.-H."/>
            <person name="Friedman R."/>
            <person name="Venter J.C."/>
        </authorList>
    </citation>
    <scope>NUCLEOTIDE SEQUENCE [LARGE SCALE GENOMIC DNA]</scope>
    <source>
        <strain evidence="7 8">PV-1</strain>
    </source>
</reference>
<dbReference type="EC" id="6.5.1.1" evidence="7"/>
<dbReference type="Gene3D" id="2.40.50.140">
    <property type="entry name" value="Nucleic acid-binding proteins"/>
    <property type="match status" value="1"/>
</dbReference>
<feature type="domain" description="DNA ligase OB-like" evidence="6">
    <location>
        <begin position="207"/>
        <end position="272"/>
    </location>
</feature>
<dbReference type="AlphaFoldDB" id="Q0EXJ1"/>
<organism evidence="7 8">
    <name type="scientific">Mariprofundus ferrooxydans PV-1</name>
    <dbReference type="NCBI Taxonomy" id="314345"/>
    <lineage>
        <taxon>Bacteria</taxon>
        <taxon>Pseudomonadati</taxon>
        <taxon>Pseudomonadota</taxon>
        <taxon>Candidatius Mariprofundia</taxon>
        <taxon>Mariprofundales</taxon>
        <taxon>Mariprofundaceae</taxon>
        <taxon>Mariprofundus</taxon>
    </lineage>
</organism>
<dbReference type="NCBIfam" id="NF006592">
    <property type="entry name" value="PRK09125.1"/>
    <property type="match status" value="1"/>
</dbReference>
<gene>
    <name evidence="7" type="ORF">SPV1_03428</name>
</gene>
<dbReference type="CDD" id="cd07896">
    <property type="entry name" value="Adenylation_kDNA_ligase_like"/>
    <property type="match status" value="1"/>
</dbReference>
<evidence type="ECO:0000313" key="8">
    <source>
        <dbReference type="Proteomes" id="UP000005297"/>
    </source>
</evidence>
<accession>Q0EXJ1</accession>
<dbReference type="OrthoDB" id="9767858at2"/>
<evidence type="ECO:0000256" key="1">
    <source>
        <dbReference type="ARBA" id="ARBA00022598"/>
    </source>
</evidence>
<keyword evidence="2" id="KW-0235">DNA replication</keyword>
<keyword evidence="5" id="KW-0732">Signal</keyword>
<evidence type="ECO:0000256" key="2">
    <source>
        <dbReference type="ARBA" id="ARBA00022705"/>
    </source>
</evidence>